<feature type="region of interest" description="Disordered" evidence="2">
    <location>
        <begin position="350"/>
        <end position="378"/>
    </location>
</feature>
<protein>
    <submittedName>
        <fullName evidence="3">Tellurium resistance protein</fullName>
    </submittedName>
</protein>
<proteinExistence type="inferred from homology"/>
<dbReference type="PANTHER" id="PTHR38432">
    <property type="entry name" value="TELA-LIKE PROTEIN SAOUHSC_01408"/>
    <property type="match status" value="1"/>
</dbReference>
<dbReference type="Proteomes" id="UP001165962">
    <property type="component" value="Unassembled WGS sequence"/>
</dbReference>
<organism evidence="3 4">
    <name type="scientific">Paenibacillus agricola</name>
    <dbReference type="NCBI Taxonomy" id="2716264"/>
    <lineage>
        <taxon>Bacteria</taxon>
        <taxon>Bacillati</taxon>
        <taxon>Bacillota</taxon>
        <taxon>Bacilli</taxon>
        <taxon>Bacillales</taxon>
        <taxon>Paenibacillaceae</taxon>
        <taxon>Paenibacillus</taxon>
    </lineage>
</organism>
<comment type="similarity">
    <text evidence="1">Belongs to the TelA family.</text>
</comment>
<evidence type="ECO:0000256" key="2">
    <source>
        <dbReference type="SAM" id="MobiDB-lite"/>
    </source>
</evidence>
<dbReference type="PANTHER" id="PTHR38432:SF1">
    <property type="entry name" value="TELA-LIKE PROTEIN SAOUHSC_01408"/>
    <property type="match status" value="1"/>
</dbReference>
<dbReference type="InterPro" id="IPR008863">
    <property type="entry name" value="Toxic_anion-R_TelA"/>
</dbReference>
<keyword evidence="4" id="KW-1185">Reference proteome</keyword>
<dbReference type="EMBL" id="JAAOIW010000002">
    <property type="protein sequence ID" value="NHN29457.1"/>
    <property type="molecule type" value="Genomic_DNA"/>
</dbReference>
<evidence type="ECO:0000256" key="1">
    <source>
        <dbReference type="ARBA" id="ARBA00005541"/>
    </source>
</evidence>
<feature type="compositionally biased region" description="Polar residues" evidence="2">
    <location>
        <begin position="351"/>
        <end position="360"/>
    </location>
</feature>
<name>A0ABX0J3M0_9BACL</name>
<sequence length="378" mass="42577">MILLSTQPLSELVLLKQEDVKKVEQEAQQLIQRVATTDTLNLDNLMDEIGNMGQRTMEKAGQSLSMLERPVNELMSGKRSEVTNHILKLRDEVDALNKSKQVSFFDKLLKKTPMKNFVHKYQSVNTNVAAIVQSLRNGKDTLQENIVYMKNLKRTAIQEVYNVQARIALGNKLKELFELEIAKPENAHRKTHLERGLRKVVTRIQSFTEMILLYQQAIAGTDIINDNNDKLIDAVDSTIHKTQHLITVSAMISMALQDQVDTIDAVNSANRTLETMFAENSRLLKETTQKTNDLLGKPALQMDVINQAIGDLFTAMDLYEQSNRSIIQTASEHTEKMTAINKQLNERLGISGSQTGSQTTQAALPNQQQSQPLSSFLE</sequence>
<gene>
    <name evidence="3" type="ORF">G9U52_06380</name>
</gene>
<comment type="caution">
    <text evidence="3">The sequence shown here is derived from an EMBL/GenBank/DDBJ whole genome shotgun (WGS) entry which is preliminary data.</text>
</comment>
<accession>A0ABX0J3M0</accession>
<feature type="compositionally biased region" description="Low complexity" evidence="2">
    <location>
        <begin position="361"/>
        <end position="378"/>
    </location>
</feature>
<evidence type="ECO:0000313" key="3">
    <source>
        <dbReference type="EMBL" id="NHN29457.1"/>
    </source>
</evidence>
<dbReference type="Pfam" id="PF05816">
    <property type="entry name" value="TelA"/>
    <property type="match status" value="1"/>
</dbReference>
<evidence type="ECO:0000313" key="4">
    <source>
        <dbReference type="Proteomes" id="UP001165962"/>
    </source>
</evidence>
<reference evidence="3" key="1">
    <citation type="submission" date="2020-03" db="EMBL/GenBank/DDBJ databases">
        <title>Draft sequencing of Paenibacilllus sp. S3N08.</title>
        <authorList>
            <person name="Kim D.-U."/>
        </authorList>
    </citation>
    <scope>NUCLEOTIDE SEQUENCE</scope>
    <source>
        <strain evidence="3">S3N08</strain>
    </source>
</reference>